<name>A0A2N1NTN2_9GLOM</name>
<reference evidence="1 2" key="2">
    <citation type="submission" date="2017-10" db="EMBL/GenBank/DDBJ databases">
        <title>Extensive intraspecific genome diversity in a model arbuscular mycorrhizal fungus.</title>
        <authorList>
            <person name="Chen E.C.H."/>
            <person name="Morin E."/>
            <person name="Baudet D."/>
            <person name="Noel J."/>
            <person name="Ndikumana S."/>
            <person name="Charron P."/>
            <person name="St-Onge C."/>
            <person name="Giorgi J."/>
            <person name="Grigoriev I.V."/>
            <person name="Roux C."/>
            <person name="Martin F.M."/>
            <person name="Corradi N."/>
        </authorList>
    </citation>
    <scope>NUCLEOTIDE SEQUENCE [LARGE SCALE GENOMIC DNA]</scope>
    <source>
        <strain evidence="1 2">C2</strain>
    </source>
</reference>
<proteinExistence type="predicted"/>
<dbReference type="VEuPathDB" id="FungiDB:RhiirA1_510408"/>
<dbReference type="AlphaFoldDB" id="A0A2N1NTN2"/>
<sequence>MKKELSAASSILSTSLNTPTTITITEEELVDWFLEKDICNQCGVSNDNIRKRGNAWDAPRLCTLCYGQEERLAVANTPTITTTEKKLVDWYLGKDICNQCGVSNDNIRKRGNAWNSPRLCTLCYERKERLAVTNTLTTITIATAEYRTPKILIKQKWERVQTVFNLITKLINHFGDQSQDDSNIQIKATSFLTFTLTPHLFPPTKPN</sequence>
<reference evidence="1 2" key="1">
    <citation type="submission" date="2016-04" db="EMBL/GenBank/DDBJ databases">
        <title>Genome analyses suggest a sexual origin of heterokaryosis in a supposedly ancient asexual fungus.</title>
        <authorList>
            <person name="Ropars J."/>
            <person name="Sedzielewska K."/>
            <person name="Noel J."/>
            <person name="Charron P."/>
            <person name="Farinelli L."/>
            <person name="Marton T."/>
            <person name="Kruger M."/>
            <person name="Pelin A."/>
            <person name="Brachmann A."/>
            <person name="Corradi N."/>
        </authorList>
    </citation>
    <scope>NUCLEOTIDE SEQUENCE [LARGE SCALE GENOMIC DNA]</scope>
    <source>
        <strain evidence="1 2">C2</strain>
    </source>
</reference>
<protein>
    <submittedName>
        <fullName evidence="1">Uncharacterized protein</fullName>
    </submittedName>
</protein>
<dbReference type="VEuPathDB" id="FungiDB:RhiirFUN_018317"/>
<evidence type="ECO:0000313" key="2">
    <source>
        <dbReference type="Proteomes" id="UP000233469"/>
    </source>
</evidence>
<gene>
    <name evidence="1" type="ORF">RhiirC2_706730</name>
</gene>
<dbReference type="VEuPathDB" id="FungiDB:FUN_000927"/>
<comment type="caution">
    <text evidence="1">The sequence shown here is derived from an EMBL/GenBank/DDBJ whole genome shotgun (WGS) entry which is preliminary data.</text>
</comment>
<dbReference type="EMBL" id="LLXL01000139">
    <property type="protein sequence ID" value="PKK77252.1"/>
    <property type="molecule type" value="Genomic_DNA"/>
</dbReference>
<dbReference type="Proteomes" id="UP000233469">
    <property type="component" value="Unassembled WGS sequence"/>
</dbReference>
<accession>A0A2N1NTN2</accession>
<evidence type="ECO:0000313" key="1">
    <source>
        <dbReference type="EMBL" id="PKK77252.1"/>
    </source>
</evidence>
<organism evidence="1 2">
    <name type="scientific">Rhizophagus irregularis</name>
    <dbReference type="NCBI Taxonomy" id="588596"/>
    <lineage>
        <taxon>Eukaryota</taxon>
        <taxon>Fungi</taxon>
        <taxon>Fungi incertae sedis</taxon>
        <taxon>Mucoromycota</taxon>
        <taxon>Glomeromycotina</taxon>
        <taxon>Glomeromycetes</taxon>
        <taxon>Glomerales</taxon>
        <taxon>Glomeraceae</taxon>
        <taxon>Rhizophagus</taxon>
    </lineage>
</organism>
<dbReference type="OrthoDB" id="2378245at2759"/>